<proteinExistence type="predicted"/>
<name>A0A067TF59_GALM3</name>
<dbReference type="OrthoDB" id="2745898at2759"/>
<gene>
    <name evidence="1" type="ORF">GALMADRAFT_59586</name>
</gene>
<protein>
    <recommendedName>
        <fullName evidence="3">F-box domain-containing protein</fullName>
    </recommendedName>
</protein>
<evidence type="ECO:0000313" key="1">
    <source>
        <dbReference type="EMBL" id="KDR81801.1"/>
    </source>
</evidence>
<evidence type="ECO:0000313" key="2">
    <source>
        <dbReference type="Proteomes" id="UP000027222"/>
    </source>
</evidence>
<dbReference type="HOGENOM" id="CLU_1288986_0_0_1"/>
<keyword evidence="2" id="KW-1185">Reference proteome</keyword>
<accession>A0A067TF59</accession>
<dbReference type="Proteomes" id="UP000027222">
    <property type="component" value="Unassembled WGS sequence"/>
</dbReference>
<organism evidence="1 2">
    <name type="scientific">Galerina marginata (strain CBS 339.88)</name>
    <dbReference type="NCBI Taxonomy" id="685588"/>
    <lineage>
        <taxon>Eukaryota</taxon>
        <taxon>Fungi</taxon>
        <taxon>Dikarya</taxon>
        <taxon>Basidiomycota</taxon>
        <taxon>Agaricomycotina</taxon>
        <taxon>Agaricomycetes</taxon>
        <taxon>Agaricomycetidae</taxon>
        <taxon>Agaricales</taxon>
        <taxon>Agaricineae</taxon>
        <taxon>Strophariaceae</taxon>
        <taxon>Galerina</taxon>
    </lineage>
</organism>
<evidence type="ECO:0008006" key="3">
    <source>
        <dbReference type="Google" id="ProtNLM"/>
    </source>
</evidence>
<dbReference type="AlphaFoldDB" id="A0A067TF59"/>
<sequence>MARQTITLPTEIHDIIVGILAEEGDVKTVKILARTCKSILPTCRSHIFATLDLVPIQGLDNSCDDTADTFSRLLENLRRVFASNPSLTFYVRKVYYMIRRIDDKPQDFHSVLKGCSRVKTLGLRGTIHDAGTYRTSVDWLNVSASLRAALASILHSPYFMELHLDHISNFPIRILAGSRNLSHLTIDAADFQDDVVSDWRCGPTLRAACTRPLF</sequence>
<reference evidence="2" key="1">
    <citation type="journal article" date="2014" name="Proc. Natl. Acad. Sci. U.S.A.">
        <title>Extensive sampling of basidiomycete genomes demonstrates inadequacy of the white-rot/brown-rot paradigm for wood decay fungi.</title>
        <authorList>
            <person name="Riley R."/>
            <person name="Salamov A.A."/>
            <person name="Brown D.W."/>
            <person name="Nagy L.G."/>
            <person name="Floudas D."/>
            <person name="Held B.W."/>
            <person name="Levasseur A."/>
            <person name="Lombard V."/>
            <person name="Morin E."/>
            <person name="Otillar R."/>
            <person name="Lindquist E.A."/>
            <person name="Sun H."/>
            <person name="LaButti K.M."/>
            <person name="Schmutz J."/>
            <person name="Jabbour D."/>
            <person name="Luo H."/>
            <person name="Baker S.E."/>
            <person name="Pisabarro A.G."/>
            <person name="Walton J.D."/>
            <person name="Blanchette R.A."/>
            <person name="Henrissat B."/>
            <person name="Martin F."/>
            <person name="Cullen D."/>
            <person name="Hibbett D.S."/>
            <person name="Grigoriev I.V."/>
        </authorList>
    </citation>
    <scope>NUCLEOTIDE SEQUENCE [LARGE SCALE GENOMIC DNA]</scope>
    <source>
        <strain evidence="2">CBS 339.88</strain>
    </source>
</reference>
<dbReference type="EMBL" id="KL142370">
    <property type="protein sequence ID" value="KDR81801.1"/>
    <property type="molecule type" value="Genomic_DNA"/>
</dbReference>